<evidence type="ECO:0000313" key="3">
    <source>
        <dbReference type="EMBL" id="TKC02668.1"/>
    </source>
</evidence>
<gene>
    <name evidence="3" type="ORF">FA045_05165</name>
</gene>
<dbReference type="Proteomes" id="UP000310477">
    <property type="component" value="Unassembled WGS sequence"/>
</dbReference>
<dbReference type="OrthoDB" id="783295at2"/>
<dbReference type="InterPro" id="IPR043781">
    <property type="entry name" value="DUF5723"/>
</dbReference>
<protein>
    <recommendedName>
        <fullName evidence="2">DUF5723 domain-containing protein</fullName>
    </recommendedName>
</protein>
<keyword evidence="4" id="KW-1185">Reference proteome</keyword>
<name>A0A4U1C9Z6_9SPHI</name>
<dbReference type="RefSeq" id="WP_136875159.1">
    <property type="nucleotide sequence ID" value="NZ_SWBO01000002.1"/>
</dbReference>
<dbReference type="EMBL" id="SWBO01000002">
    <property type="protein sequence ID" value="TKC02668.1"/>
    <property type="molecule type" value="Genomic_DNA"/>
</dbReference>
<proteinExistence type="predicted"/>
<reference evidence="3 4" key="1">
    <citation type="submission" date="2019-04" db="EMBL/GenBank/DDBJ databases">
        <title>Pedobacter sp. AR-2-6 sp. nov., isolated from Arctic soil.</title>
        <authorList>
            <person name="Dahal R.H."/>
            <person name="Kim D.-U."/>
        </authorList>
    </citation>
    <scope>NUCLEOTIDE SEQUENCE [LARGE SCALE GENOMIC DNA]</scope>
    <source>
        <strain evidence="3 4">AR-2-6</strain>
    </source>
</reference>
<evidence type="ECO:0000256" key="1">
    <source>
        <dbReference type="SAM" id="SignalP"/>
    </source>
</evidence>
<comment type="caution">
    <text evidence="3">The sequence shown here is derived from an EMBL/GenBank/DDBJ whole genome shotgun (WGS) entry which is preliminary data.</text>
</comment>
<feature type="domain" description="DUF5723" evidence="2">
    <location>
        <begin position="50"/>
        <end position="401"/>
    </location>
</feature>
<feature type="signal peptide" evidence="1">
    <location>
        <begin position="1"/>
        <end position="21"/>
    </location>
</feature>
<evidence type="ECO:0000313" key="4">
    <source>
        <dbReference type="Proteomes" id="UP000310477"/>
    </source>
</evidence>
<dbReference type="AlphaFoldDB" id="A0A4U1C9Z6"/>
<dbReference type="Pfam" id="PF18990">
    <property type="entry name" value="DUF5723"/>
    <property type="match status" value="1"/>
</dbReference>
<evidence type="ECO:0000259" key="2">
    <source>
        <dbReference type="Pfam" id="PF18990"/>
    </source>
</evidence>
<organism evidence="3 4">
    <name type="scientific">Pedobacter cryotolerans</name>
    <dbReference type="NCBI Taxonomy" id="2571270"/>
    <lineage>
        <taxon>Bacteria</taxon>
        <taxon>Pseudomonadati</taxon>
        <taxon>Bacteroidota</taxon>
        <taxon>Sphingobacteriia</taxon>
        <taxon>Sphingobacteriales</taxon>
        <taxon>Sphingobacteriaceae</taxon>
        <taxon>Pedobacter</taxon>
    </lineage>
</organism>
<keyword evidence="1" id="KW-0732">Signal</keyword>
<sequence>MMKKIYLLILCISLFTTHLNAQNYALYNTRTLFDALENPAVKAFTLDSSSKFASNLFLPNFSINSAHKGDAQSVLRTLINESKLNTQTLPIGTGSLNKAFANANIHILNFRIFSSHQNNQEIGFGWQLRSDAYATYTNESLAIFDSYRRFEEETPYTDIFNDNAYQQSYHQFSVSIRENWDKRLAFGAKLSLLSGIAYNSLKINNSYFFADSPNDRLDVGLNGTYRGSFIRANELETKTLLPTFNNPGLSVSFGTTYASKSGYFMMGNIKDLGFIRWSKKSHTANLNTLESIYNVSTKRNSEIENEITDVAYDADIQQAFTTPTNARADFLISRTFGFYKPSIIVSKNLFHSGGDLAFVNTFTIEKISASVTPIYNFNNIIMIGVQGMYKTPNFEFFLGSDNIGKSISLAKGISQNDGTIGTGYNAGSFYMGLGIKFGKTVEHPMNLSTMPGVNGEKPYRGFFRSMFNFFKK</sequence>
<feature type="chain" id="PRO_5020542163" description="DUF5723 domain-containing protein" evidence="1">
    <location>
        <begin position="22"/>
        <end position="472"/>
    </location>
</feature>
<accession>A0A4U1C9Z6</accession>